<name>A0A815GQK0_9BILA</name>
<dbReference type="PROSITE" id="PS50005">
    <property type="entry name" value="TPR"/>
    <property type="match status" value="1"/>
</dbReference>
<evidence type="ECO:0000313" key="4">
    <source>
        <dbReference type="Proteomes" id="UP000663845"/>
    </source>
</evidence>
<dbReference type="EMBL" id="CAJNOG010000711">
    <property type="protein sequence ID" value="CAF1341666.1"/>
    <property type="molecule type" value="Genomic_DNA"/>
</dbReference>
<dbReference type="Gene3D" id="1.25.40.10">
    <property type="entry name" value="Tetratricopeptide repeat domain"/>
    <property type="match status" value="1"/>
</dbReference>
<dbReference type="Pfam" id="PF13181">
    <property type="entry name" value="TPR_8"/>
    <property type="match status" value="1"/>
</dbReference>
<dbReference type="AlphaFoldDB" id="A0A815GQK0"/>
<dbReference type="SUPFAM" id="SSF48452">
    <property type="entry name" value="TPR-like"/>
    <property type="match status" value="1"/>
</dbReference>
<keyword evidence="1" id="KW-0802">TPR repeat</keyword>
<feature type="repeat" description="TPR" evidence="1">
    <location>
        <begin position="555"/>
        <end position="588"/>
    </location>
</feature>
<evidence type="ECO:0000313" key="3">
    <source>
        <dbReference type="EMBL" id="CAF3831820.1"/>
    </source>
</evidence>
<reference evidence="2" key="1">
    <citation type="submission" date="2021-02" db="EMBL/GenBank/DDBJ databases">
        <authorList>
            <person name="Nowell W R."/>
        </authorList>
    </citation>
    <scope>NUCLEOTIDE SEQUENCE</scope>
</reference>
<evidence type="ECO:0000313" key="2">
    <source>
        <dbReference type="EMBL" id="CAF1341666.1"/>
    </source>
</evidence>
<dbReference type="InterPro" id="IPR011990">
    <property type="entry name" value="TPR-like_helical_dom_sf"/>
</dbReference>
<dbReference type="EMBL" id="CAJOAZ010001578">
    <property type="protein sequence ID" value="CAF3831820.1"/>
    <property type="molecule type" value="Genomic_DNA"/>
</dbReference>
<protein>
    <recommendedName>
        <fullName evidence="5">Kinesin light chain</fullName>
    </recommendedName>
</protein>
<sequence length="606" mass="70136">MGPALGSIKSKGFQDNEDDILEPDISTTDWIKSIENTFTYVWCDASLGTPNNTDDIKNTVIQIANVVNKNRQLVHTFNELNACQDFITRVHNVCLIISGSLGEVFVPKIHNLDQIHSIYIFCCNKPKHELWARHYGKICGVFTNIKEICQSIQSYIISKSPVYYDRIDFNIINNETGSSCLIYSKLIQMILFNMDSHDHGKQDMIKYCRNEYTSKYQIQLIDEFEKNYSKNTPIWWYTRNGFFQGIINRALRTNDLYVLCSMYRFIKDMDLTLLQLYDKRKPSNEPLILYFGQVLSDYDFETIRQNRGGLLSVDQFISTNPDMNVAILFIKQQKFSKSNTNRIRVLFRIHIDQKVQSIVPYANIGSISDFVHIQEYLISMSSVFRIDKVELTDTSSIWLVQLTLINKNDVQYNNIIQDIENKQSDDMNLSELGYTIKDRLSEFKSANNLFKQALQTQKEEYRTIILHYNMAVIYDAINEHENSVEEYRCVLTMARNSIQACANGDDLCLVPVLSNRALTFQQANEFNKALPDAFRALHIVTHSPIKSTLNKELESSCYFVLGSIHDREGKTSEAQTFYKKALSIRQEYLPLGHSDITVLQRLITLL</sequence>
<dbReference type="SMART" id="SM00028">
    <property type="entry name" value="TPR"/>
    <property type="match status" value="3"/>
</dbReference>
<dbReference type="Proteomes" id="UP000663845">
    <property type="component" value="Unassembled WGS sequence"/>
</dbReference>
<gene>
    <name evidence="2" type="ORF">JYZ213_LOCUS34530</name>
    <name evidence="3" type="ORF">OXD698_LOCUS20108</name>
</gene>
<organism evidence="2 4">
    <name type="scientific">Adineta steineri</name>
    <dbReference type="NCBI Taxonomy" id="433720"/>
    <lineage>
        <taxon>Eukaryota</taxon>
        <taxon>Metazoa</taxon>
        <taxon>Spiralia</taxon>
        <taxon>Gnathifera</taxon>
        <taxon>Rotifera</taxon>
        <taxon>Eurotatoria</taxon>
        <taxon>Bdelloidea</taxon>
        <taxon>Adinetida</taxon>
        <taxon>Adinetidae</taxon>
        <taxon>Adineta</taxon>
    </lineage>
</organism>
<evidence type="ECO:0008006" key="5">
    <source>
        <dbReference type="Google" id="ProtNLM"/>
    </source>
</evidence>
<evidence type="ECO:0000256" key="1">
    <source>
        <dbReference type="PROSITE-ProRule" id="PRU00339"/>
    </source>
</evidence>
<accession>A0A815GQK0</accession>
<dbReference type="Proteomes" id="UP000663844">
    <property type="component" value="Unassembled WGS sequence"/>
</dbReference>
<dbReference type="Gene3D" id="3.90.176.10">
    <property type="entry name" value="Toxin ADP-ribosyltransferase, Chain A, domain 1"/>
    <property type="match status" value="1"/>
</dbReference>
<comment type="caution">
    <text evidence="2">The sequence shown here is derived from an EMBL/GenBank/DDBJ whole genome shotgun (WGS) entry which is preliminary data.</text>
</comment>
<proteinExistence type="predicted"/>
<dbReference type="SUPFAM" id="SSF56399">
    <property type="entry name" value="ADP-ribosylation"/>
    <property type="match status" value="1"/>
</dbReference>
<dbReference type="InterPro" id="IPR019734">
    <property type="entry name" value="TPR_rpt"/>
</dbReference>